<evidence type="ECO:0000256" key="3">
    <source>
        <dbReference type="RuleBase" id="RU000363"/>
    </source>
</evidence>
<keyword evidence="2" id="KW-0560">Oxidoreductase</keyword>
<proteinExistence type="inferred from homology"/>
<dbReference type="PRINTS" id="PR00080">
    <property type="entry name" value="SDRFAMILY"/>
</dbReference>
<evidence type="ECO:0000313" key="5">
    <source>
        <dbReference type="Proteomes" id="UP000256964"/>
    </source>
</evidence>
<dbReference type="EMBL" id="KZ857392">
    <property type="protein sequence ID" value="RDX51855.1"/>
    <property type="molecule type" value="Genomic_DNA"/>
</dbReference>
<protein>
    <submittedName>
        <fullName evidence="4">NAD-P-binding protein</fullName>
    </submittedName>
</protein>
<comment type="similarity">
    <text evidence="1 3">Belongs to the short-chain dehydrogenases/reductases (SDR) family.</text>
</comment>
<organism evidence="4 5">
    <name type="scientific">Lentinus brumalis</name>
    <dbReference type="NCBI Taxonomy" id="2498619"/>
    <lineage>
        <taxon>Eukaryota</taxon>
        <taxon>Fungi</taxon>
        <taxon>Dikarya</taxon>
        <taxon>Basidiomycota</taxon>
        <taxon>Agaricomycotina</taxon>
        <taxon>Agaricomycetes</taxon>
        <taxon>Polyporales</taxon>
        <taxon>Polyporaceae</taxon>
        <taxon>Lentinus</taxon>
    </lineage>
</organism>
<dbReference type="InterPro" id="IPR002347">
    <property type="entry name" value="SDR_fam"/>
</dbReference>
<dbReference type="FunFam" id="3.40.50.720:FF:000261">
    <property type="entry name" value="NADPH-dependent 1-acyldihydroxyacetone phosphate reductase"/>
    <property type="match status" value="1"/>
</dbReference>
<dbReference type="PANTHER" id="PTHR44169">
    <property type="entry name" value="NADPH-DEPENDENT 1-ACYLDIHYDROXYACETONE PHOSPHATE REDUCTASE"/>
    <property type="match status" value="1"/>
</dbReference>
<dbReference type="SUPFAM" id="SSF51735">
    <property type="entry name" value="NAD(P)-binding Rossmann-fold domains"/>
    <property type="match status" value="1"/>
</dbReference>
<accession>A0A371DH27</accession>
<sequence>MSSARVVIVTGCSAGGIGSALCAEFAKRGCKVYATARRLEAMASLTHANIEHLRMDVTDDNSVNSAIQEVIKKEGRIDMLVNNAGVICSGSIIDVPLETIQRTFDANVFGAIRTSRAVIPHMASRKSGTIVNVGSFLAELPMPFSGIYAASKAALHSITDALYMECLPFNVSVVLVSSGGAQSQAIGRDRENSGLPPTTLYADYIDVIREQTDPGRSAMGTPLNQYSQELVGRVLKQCPPRYVSVGYGTTIVWLLQWLPRGFLYRLIWNYVIEKRRVELKKAQ</sequence>
<dbReference type="GO" id="GO:0016491">
    <property type="term" value="F:oxidoreductase activity"/>
    <property type="evidence" value="ECO:0007669"/>
    <property type="project" value="UniProtKB-KW"/>
</dbReference>
<name>A0A371DH27_9APHY</name>
<evidence type="ECO:0000313" key="4">
    <source>
        <dbReference type="EMBL" id="RDX51855.1"/>
    </source>
</evidence>
<gene>
    <name evidence="4" type="ORF">OH76DRAFT_1346231</name>
</gene>
<evidence type="ECO:0000256" key="1">
    <source>
        <dbReference type="ARBA" id="ARBA00006484"/>
    </source>
</evidence>
<dbReference type="PRINTS" id="PR00081">
    <property type="entry name" value="GDHRDH"/>
</dbReference>
<dbReference type="PANTHER" id="PTHR44169:SF6">
    <property type="entry name" value="NADPH-DEPENDENT 1-ACYLDIHYDROXYACETONE PHOSPHATE REDUCTASE"/>
    <property type="match status" value="1"/>
</dbReference>
<dbReference type="STRING" id="139420.A0A371DH27"/>
<dbReference type="Proteomes" id="UP000256964">
    <property type="component" value="Unassembled WGS sequence"/>
</dbReference>
<reference evidence="4 5" key="1">
    <citation type="journal article" date="2018" name="Biotechnol. Biofuels">
        <title>Integrative visual omics of the white-rot fungus Polyporus brumalis exposes the biotechnological potential of its oxidative enzymes for delignifying raw plant biomass.</title>
        <authorList>
            <person name="Miyauchi S."/>
            <person name="Rancon A."/>
            <person name="Drula E."/>
            <person name="Hage H."/>
            <person name="Chaduli D."/>
            <person name="Favel A."/>
            <person name="Grisel S."/>
            <person name="Henrissat B."/>
            <person name="Herpoel-Gimbert I."/>
            <person name="Ruiz-Duenas F.J."/>
            <person name="Chevret D."/>
            <person name="Hainaut M."/>
            <person name="Lin J."/>
            <person name="Wang M."/>
            <person name="Pangilinan J."/>
            <person name="Lipzen A."/>
            <person name="Lesage-Meessen L."/>
            <person name="Navarro D."/>
            <person name="Riley R."/>
            <person name="Grigoriev I.V."/>
            <person name="Zhou S."/>
            <person name="Raouche S."/>
            <person name="Rosso M.N."/>
        </authorList>
    </citation>
    <scope>NUCLEOTIDE SEQUENCE [LARGE SCALE GENOMIC DNA]</scope>
    <source>
        <strain evidence="4 5">BRFM 1820</strain>
    </source>
</reference>
<dbReference type="CDD" id="cd05374">
    <property type="entry name" value="17beta-HSD-like_SDR_c"/>
    <property type="match status" value="1"/>
</dbReference>
<dbReference type="AlphaFoldDB" id="A0A371DH27"/>
<dbReference type="OrthoDB" id="2102561at2759"/>
<keyword evidence="5" id="KW-1185">Reference proteome</keyword>
<dbReference type="InterPro" id="IPR036291">
    <property type="entry name" value="NAD(P)-bd_dom_sf"/>
</dbReference>
<evidence type="ECO:0000256" key="2">
    <source>
        <dbReference type="ARBA" id="ARBA00023002"/>
    </source>
</evidence>
<dbReference type="Gene3D" id="3.40.50.720">
    <property type="entry name" value="NAD(P)-binding Rossmann-like Domain"/>
    <property type="match status" value="1"/>
</dbReference>
<dbReference type="GO" id="GO:0005783">
    <property type="term" value="C:endoplasmic reticulum"/>
    <property type="evidence" value="ECO:0007669"/>
    <property type="project" value="TreeGrafter"/>
</dbReference>
<dbReference type="Pfam" id="PF00106">
    <property type="entry name" value="adh_short"/>
    <property type="match status" value="1"/>
</dbReference>